<dbReference type="Proteomes" id="UP000321571">
    <property type="component" value="Unassembled WGS sequence"/>
</dbReference>
<feature type="domain" description="Phage shock protein PspC N-terminal" evidence="8">
    <location>
        <begin position="79"/>
        <end position="134"/>
    </location>
</feature>
<keyword evidence="11" id="KW-1185">Reference proteome</keyword>
<evidence type="ECO:0000256" key="4">
    <source>
        <dbReference type="ARBA" id="ARBA00022989"/>
    </source>
</evidence>
<dbReference type="PANTHER" id="PTHR33885:SF3">
    <property type="entry name" value="PHAGE SHOCK PROTEIN C"/>
    <property type="match status" value="1"/>
</dbReference>
<dbReference type="InterPro" id="IPR007168">
    <property type="entry name" value="Phageshock_PspC_N"/>
</dbReference>
<evidence type="ECO:0000259" key="9">
    <source>
        <dbReference type="Pfam" id="PF09922"/>
    </source>
</evidence>
<comment type="subcellular location">
    <subcellularLocation>
        <location evidence="1">Cell membrane</location>
        <topology evidence="1">Single-pass membrane protein</topology>
    </subcellularLocation>
</comment>
<evidence type="ECO:0000313" key="11">
    <source>
        <dbReference type="Proteomes" id="UP000321571"/>
    </source>
</evidence>
<evidence type="ECO:0000256" key="1">
    <source>
        <dbReference type="ARBA" id="ARBA00004162"/>
    </source>
</evidence>
<evidence type="ECO:0000256" key="2">
    <source>
        <dbReference type="ARBA" id="ARBA00022475"/>
    </source>
</evidence>
<dbReference type="Pfam" id="PF09922">
    <property type="entry name" value="LiaF-like_C"/>
    <property type="match status" value="1"/>
</dbReference>
<dbReference type="EMBL" id="VDUX01000008">
    <property type="protein sequence ID" value="TXL57252.1"/>
    <property type="molecule type" value="Genomic_DNA"/>
</dbReference>
<evidence type="ECO:0000259" key="8">
    <source>
        <dbReference type="Pfam" id="PF04024"/>
    </source>
</evidence>
<reference evidence="10 11" key="1">
    <citation type="submission" date="2019-06" db="EMBL/GenBank/DDBJ databases">
        <title>Aeromicrobium sp. nov., isolated from a maize field.</title>
        <authorList>
            <person name="Lin S.-Y."/>
            <person name="Tsai C.-F."/>
            <person name="Young C.-C."/>
        </authorList>
    </citation>
    <scope>NUCLEOTIDE SEQUENCE [LARGE SCALE GENOMIC DNA]</scope>
    <source>
        <strain evidence="10 11">CC-CFT486</strain>
    </source>
</reference>
<feature type="domain" description="Cell wall-active antibiotics response LiaF-like C-terminal" evidence="9">
    <location>
        <begin position="346"/>
        <end position="440"/>
    </location>
</feature>
<comment type="caution">
    <text evidence="10">The sequence shown here is derived from an EMBL/GenBank/DDBJ whole genome shotgun (WGS) entry which is preliminary data.</text>
</comment>
<dbReference type="InterPro" id="IPR024425">
    <property type="entry name" value="LiaF-like_C"/>
</dbReference>
<name>A0A5C8NCM8_9ACTN</name>
<feature type="transmembrane region" description="Helical" evidence="7">
    <location>
        <begin position="183"/>
        <end position="202"/>
    </location>
</feature>
<protein>
    <submittedName>
        <fullName evidence="10">PspC domain-containing protein</fullName>
    </submittedName>
</protein>
<feature type="transmembrane region" description="Helical" evidence="7">
    <location>
        <begin position="304"/>
        <end position="324"/>
    </location>
</feature>
<evidence type="ECO:0000256" key="6">
    <source>
        <dbReference type="SAM" id="MobiDB-lite"/>
    </source>
</evidence>
<evidence type="ECO:0000256" key="7">
    <source>
        <dbReference type="SAM" id="Phobius"/>
    </source>
</evidence>
<accession>A0A5C8NCM8</accession>
<organism evidence="10 11">
    <name type="scientific">Aeromicrobium terrae</name>
    <dbReference type="NCBI Taxonomy" id="2498846"/>
    <lineage>
        <taxon>Bacteria</taxon>
        <taxon>Bacillati</taxon>
        <taxon>Actinomycetota</taxon>
        <taxon>Actinomycetes</taxon>
        <taxon>Propionibacteriales</taxon>
        <taxon>Nocardioidaceae</taxon>
        <taxon>Aeromicrobium</taxon>
    </lineage>
</organism>
<evidence type="ECO:0000256" key="5">
    <source>
        <dbReference type="ARBA" id="ARBA00023136"/>
    </source>
</evidence>
<dbReference type="Pfam" id="PF04024">
    <property type="entry name" value="PspC"/>
    <property type="match status" value="1"/>
</dbReference>
<gene>
    <name evidence="10" type="ORF">FHP06_14495</name>
</gene>
<feature type="region of interest" description="Disordered" evidence="6">
    <location>
        <begin position="1"/>
        <end position="40"/>
    </location>
</feature>
<proteinExistence type="predicted"/>
<dbReference type="AlphaFoldDB" id="A0A5C8NCM8"/>
<dbReference type="PANTHER" id="PTHR33885">
    <property type="entry name" value="PHAGE SHOCK PROTEIN C"/>
    <property type="match status" value="1"/>
</dbReference>
<evidence type="ECO:0000313" key="10">
    <source>
        <dbReference type="EMBL" id="TXL57252.1"/>
    </source>
</evidence>
<keyword evidence="2" id="KW-1003">Cell membrane</keyword>
<keyword evidence="4 7" id="KW-1133">Transmembrane helix</keyword>
<feature type="transmembrane region" description="Helical" evidence="7">
    <location>
        <begin position="280"/>
        <end position="297"/>
    </location>
</feature>
<sequence>MPGRGLLMVQGCSPSNRHTRAKTAATVPDPGRTLNPAPEVSGWYPMVRTRPALHDGAMNETQHDDTGFESHRLRTIADMRRSRDDRMLAGVCSGAARYLNVDPVVVRVVIAVLTFVGLAGAILYAAAWFLIPPEDSPSGEPGRSIASDWFNLDKNEEQVRAVGLLVAAVLAALAVVGDHSWGWGGALPWILLPVAFLYWLFVVRPRRRHAELAAPKESSTDAGMMTVSEYTDRVTAEALERKLRRRAERSPALTVLTLSVAAIAVAVALLIAQANDGTDWTSYVAIALAVVSVGLLVGTRFGQAGPLVPIGGLLAVALAVGTLLPSPALGERRYDPLSAADVNGSYEHGIGKLQLDLADLTDADQLTGSTVSLENGIGEMRVIVPSDLNVVIDAELEAGEIRAFDRKVNGTDNELTYPAAEPDRPALTLKLRQGLGNIEVIRR</sequence>
<dbReference type="OrthoDB" id="7359894at2"/>
<dbReference type="InterPro" id="IPR052027">
    <property type="entry name" value="PspC"/>
</dbReference>
<feature type="transmembrane region" description="Helical" evidence="7">
    <location>
        <begin position="251"/>
        <end position="274"/>
    </location>
</feature>
<dbReference type="GO" id="GO:0005886">
    <property type="term" value="C:plasma membrane"/>
    <property type="evidence" value="ECO:0007669"/>
    <property type="project" value="UniProtKB-SubCell"/>
</dbReference>
<keyword evidence="3 7" id="KW-0812">Transmembrane</keyword>
<evidence type="ECO:0000256" key="3">
    <source>
        <dbReference type="ARBA" id="ARBA00022692"/>
    </source>
</evidence>
<feature type="transmembrane region" description="Helical" evidence="7">
    <location>
        <begin position="108"/>
        <end position="131"/>
    </location>
</feature>
<keyword evidence="5 7" id="KW-0472">Membrane</keyword>